<gene>
    <name evidence="1" type="ORF">Nkreftii_000510</name>
</gene>
<sequence>MTAREDIVLGVYLRGTIGDRMGIIAVVHRVGISLSGEWFFQLRYLGRPAGLRGRAVSEWSLNLREKDLAHFDLIGTWLSAQALLAAGPSVRKPRKAPRGQAWMRAIEQPKQLRLFEDCAELLPPKRK</sequence>
<dbReference type="EMBL" id="CP047423">
    <property type="protein sequence ID" value="QPD02736.1"/>
    <property type="molecule type" value="Genomic_DNA"/>
</dbReference>
<evidence type="ECO:0000313" key="2">
    <source>
        <dbReference type="Proteomes" id="UP000593737"/>
    </source>
</evidence>
<proteinExistence type="predicted"/>
<organism evidence="1 2">
    <name type="scientific">Candidatus Nitrospira kreftii</name>
    <dbReference type="NCBI Taxonomy" id="2652173"/>
    <lineage>
        <taxon>Bacteria</taxon>
        <taxon>Pseudomonadati</taxon>
        <taxon>Nitrospirota</taxon>
        <taxon>Nitrospiria</taxon>
        <taxon>Nitrospirales</taxon>
        <taxon>Nitrospiraceae</taxon>
        <taxon>Nitrospira</taxon>
    </lineage>
</organism>
<protein>
    <submittedName>
        <fullName evidence="1">Uncharacterized protein</fullName>
    </submittedName>
</protein>
<evidence type="ECO:0000313" key="1">
    <source>
        <dbReference type="EMBL" id="QPD02736.1"/>
    </source>
</evidence>
<accession>A0A7S8FBP6</accession>
<dbReference type="Proteomes" id="UP000593737">
    <property type="component" value="Chromosome"/>
</dbReference>
<name>A0A7S8FBP6_9BACT</name>
<dbReference type="AlphaFoldDB" id="A0A7S8FBP6"/>
<dbReference type="KEGG" id="nkf:Nkreftii_000510"/>
<reference evidence="1 2" key="1">
    <citation type="journal article" date="2020" name="ISME J.">
        <title>Enrichment and physiological characterization of a novel comammox Nitrospira indicates ammonium inhibition of complete nitrification.</title>
        <authorList>
            <person name="Sakoula D."/>
            <person name="Koch H."/>
            <person name="Frank J."/>
            <person name="Jetten M.S.M."/>
            <person name="van Kessel M.A.H.J."/>
            <person name="Lucker S."/>
        </authorList>
    </citation>
    <scope>NUCLEOTIDE SEQUENCE [LARGE SCALE GENOMIC DNA]</scope>
    <source>
        <strain evidence="1">Comreactor17</strain>
    </source>
</reference>